<accession>A0A2J6TSY4</accession>
<dbReference type="AlphaFoldDB" id="A0A2J6TSY4"/>
<dbReference type="STRING" id="1095630.A0A2J6TSY4"/>
<dbReference type="RefSeq" id="XP_024743017.1">
    <property type="nucleotide sequence ID" value="XM_024879193.1"/>
</dbReference>
<organism evidence="1 2">
    <name type="scientific">Hyaloscypha bicolor E</name>
    <dbReference type="NCBI Taxonomy" id="1095630"/>
    <lineage>
        <taxon>Eukaryota</taxon>
        <taxon>Fungi</taxon>
        <taxon>Dikarya</taxon>
        <taxon>Ascomycota</taxon>
        <taxon>Pezizomycotina</taxon>
        <taxon>Leotiomycetes</taxon>
        <taxon>Helotiales</taxon>
        <taxon>Hyaloscyphaceae</taxon>
        <taxon>Hyaloscypha</taxon>
        <taxon>Hyaloscypha bicolor</taxon>
    </lineage>
</organism>
<evidence type="ECO:0000313" key="1">
    <source>
        <dbReference type="EMBL" id="PMD66113.1"/>
    </source>
</evidence>
<keyword evidence="2" id="KW-1185">Reference proteome</keyword>
<dbReference type="GeneID" id="36587270"/>
<dbReference type="OrthoDB" id="5414271at2759"/>
<proteinExistence type="predicted"/>
<sequence>MSPSSTSTTVLNAALSAVAIATMLQHMMRETSDTKEVEAQNTTKHLGPWSSAGRKAIYLWRQPSPPLGPQVTARLADKFCGINDVHLSRVPHGETGTTCWSILLGTIHPRALSIDFSETVQGKAVTRTNVSNDWSQIHLVALVNHESQLCVKISRATLMTLFALTNARPIYRYSSAAGHRSAYPSYCGQWTISWPIGKPCVVRFAPHDRHSAATDVYPPSLPARVNKCVEMMAGIVSDGAWKVAFPGRAKHAGPWLLQERPKGFGGAHGTRHLYNMQGGKVFEVDLLALVPWTFNEHENAVKLEIPALGEATNHAVLYVPKHEAQVLAKALDCLPWSSLPWSLHRGLKDVLLAHGKPVMNQYRVQLASGFQAGVLASRAALIERGWASELVDGPMASMAESAILSGSGNSGDVVRIVVAIVECLLQRVGMVDKVNLDRTDFWSRQLETSGSSGLAAFYAGEQFRAADMDILVALTKFFVLEWSQELDYQLYHDLPVEILLA</sequence>
<dbReference type="EMBL" id="KZ613745">
    <property type="protein sequence ID" value="PMD66113.1"/>
    <property type="molecule type" value="Genomic_DNA"/>
</dbReference>
<gene>
    <name evidence="1" type="ORF">K444DRAFT_607542</name>
</gene>
<reference evidence="1 2" key="1">
    <citation type="submission" date="2016-04" db="EMBL/GenBank/DDBJ databases">
        <title>A degradative enzymes factory behind the ericoid mycorrhizal symbiosis.</title>
        <authorList>
            <consortium name="DOE Joint Genome Institute"/>
            <person name="Martino E."/>
            <person name="Morin E."/>
            <person name="Grelet G."/>
            <person name="Kuo A."/>
            <person name="Kohler A."/>
            <person name="Daghino S."/>
            <person name="Barry K."/>
            <person name="Choi C."/>
            <person name="Cichocki N."/>
            <person name="Clum A."/>
            <person name="Copeland A."/>
            <person name="Hainaut M."/>
            <person name="Haridas S."/>
            <person name="Labutti K."/>
            <person name="Lindquist E."/>
            <person name="Lipzen A."/>
            <person name="Khouja H.-R."/>
            <person name="Murat C."/>
            <person name="Ohm R."/>
            <person name="Olson A."/>
            <person name="Spatafora J."/>
            <person name="Veneault-Fourrey C."/>
            <person name="Henrissat B."/>
            <person name="Grigoriev I."/>
            <person name="Martin F."/>
            <person name="Perotto S."/>
        </authorList>
    </citation>
    <scope>NUCLEOTIDE SEQUENCE [LARGE SCALE GENOMIC DNA]</scope>
    <source>
        <strain evidence="1 2">E</strain>
    </source>
</reference>
<protein>
    <submittedName>
        <fullName evidence="1">Uncharacterized protein</fullName>
    </submittedName>
</protein>
<name>A0A2J6TSY4_9HELO</name>
<evidence type="ECO:0000313" key="2">
    <source>
        <dbReference type="Proteomes" id="UP000235371"/>
    </source>
</evidence>
<dbReference type="InParanoid" id="A0A2J6TSY4"/>
<dbReference type="Proteomes" id="UP000235371">
    <property type="component" value="Unassembled WGS sequence"/>
</dbReference>